<dbReference type="Proteomes" id="UP001189429">
    <property type="component" value="Unassembled WGS sequence"/>
</dbReference>
<feature type="region of interest" description="Disordered" evidence="1">
    <location>
        <begin position="1"/>
        <end position="21"/>
    </location>
</feature>
<sequence>MSSRPGTRASSSATSTGTRGIRATCCSRAAATSPQWQPQNDTFRQEVMGLEPAAQLASRSAPGGLRSAYKAFHGSEPRFTNYARNRDNPPFCETLDYISRSATWH</sequence>
<accession>A0ABN9QUV8</accession>
<evidence type="ECO:0000313" key="2">
    <source>
        <dbReference type="EMBL" id="CAK0810083.1"/>
    </source>
</evidence>
<evidence type="ECO:0000256" key="1">
    <source>
        <dbReference type="SAM" id="MobiDB-lite"/>
    </source>
</evidence>
<gene>
    <name evidence="2" type="ORF">PCOR1329_LOCUS15152</name>
</gene>
<protein>
    <submittedName>
        <fullName evidence="2">Uncharacterized protein</fullName>
    </submittedName>
</protein>
<proteinExistence type="predicted"/>
<organism evidence="2 3">
    <name type="scientific">Prorocentrum cordatum</name>
    <dbReference type="NCBI Taxonomy" id="2364126"/>
    <lineage>
        <taxon>Eukaryota</taxon>
        <taxon>Sar</taxon>
        <taxon>Alveolata</taxon>
        <taxon>Dinophyceae</taxon>
        <taxon>Prorocentrales</taxon>
        <taxon>Prorocentraceae</taxon>
        <taxon>Prorocentrum</taxon>
    </lineage>
</organism>
<dbReference type="EMBL" id="CAUYUJ010004559">
    <property type="protein sequence ID" value="CAK0810083.1"/>
    <property type="molecule type" value="Genomic_DNA"/>
</dbReference>
<name>A0ABN9QUV8_9DINO</name>
<keyword evidence="3" id="KW-1185">Reference proteome</keyword>
<comment type="caution">
    <text evidence="2">The sequence shown here is derived from an EMBL/GenBank/DDBJ whole genome shotgun (WGS) entry which is preliminary data.</text>
</comment>
<feature type="compositionally biased region" description="Low complexity" evidence="1">
    <location>
        <begin position="1"/>
        <end position="20"/>
    </location>
</feature>
<reference evidence="2" key="1">
    <citation type="submission" date="2023-10" db="EMBL/GenBank/DDBJ databases">
        <authorList>
            <person name="Chen Y."/>
            <person name="Shah S."/>
            <person name="Dougan E. K."/>
            <person name="Thang M."/>
            <person name="Chan C."/>
        </authorList>
    </citation>
    <scope>NUCLEOTIDE SEQUENCE [LARGE SCALE GENOMIC DNA]</scope>
</reference>
<evidence type="ECO:0000313" key="3">
    <source>
        <dbReference type="Proteomes" id="UP001189429"/>
    </source>
</evidence>